<dbReference type="SMART" id="SM00387">
    <property type="entry name" value="HATPase_c"/>
    <property type="match status" value="1"/>
</dbReference>
<dbReference type="SMART" id="SM00388">
    <property type="entry name" value="HisKA"/>
    <property type="match status" value="1"/>
</dbReference>
<dbReference type="SUPFAM" id="SSF55874">
    <property type="entry name" value="ATPase domain of HSP90 chaperone/DNA topoisomerase II/histidine kinase"/>
    <property type="match status" value="1"/>
</dbReference>
<comment type="caution">
    <text evidence="11">The sequence shown here is derived from an EMBL/GenBank/DDBJ whole genome shotgun (WGS) entry which is preliminary data.</text>
</comment>
<dbReference type="RefSeq" id="WP_343029930.1">
    <property type="nucleotide sequence ID" value="NZ_WHNX01000003.1"/>
</dbReference>
<keyword evidence="8" id="KW-0472">Membrane</keyword>
<keyword evidence="12" id="KW-1185">Reference proteome</keyword>
<evidence type="ECO:0000256" key="5">
    <source>
        <dbReference type="ARBA" id="ARBA00022679"/>
    </source>
</evidence>
<evidence type="ECO:0000256" key="3">
    <source>
        <dbReference type="ARBA" id="ARBA00012438"/>
    </source>
</evidence>
<dbReference type="GO" id="GO:0005886">
    <property type="term" value="C:plasma membrane"/>
    <property type="evidence" value="ECO:0007669"/>
    <property type="project" value="TreeGrafter"/>
</dbReference>
<dbReference type="InterPro" id="IPR003660">
    <property type="entry name" value="HAMP_dom"/>
</dbReference>
<feature type="domain" description="HAMP" evidence="10">
    <location>
        <begin position="180"/>
        <end position="233"/>
    </location>
</feature>
<comment type="catalytic activity">
    <reaction evidence="1">
        <text>ATP + protein L-histidine = ADP + protein N-phospho-L-histidine.</text>
        <dbReference type="EC" id="2.7.13.3"/>
    </reaction>
</comment>
<dbReference type="SUPFAM" id="SSF47384">
    <property type="entry name" value="Homodimeric domain of signal transducing histidine kinase"/>
    <property type="match status" value="1"/>
</dbReference>
<keyword evidence="6 11" id="KW-0418">Kinase</keyword>
<dbReference type="InterPro" id="IPR005467">
    <property type="entry name" value="His_kinase_dom"/>
</dbReference>
<accession>A0A6A7K5B3</accession>
<reference evidence="11 12" key="1">
    <citation type="submission" date="2019-10" db="EMBL/GenBank/DDBJ databases">
        <title>Alkalibaculum tamaniensis sp.nov., a new alkaliphilic acetogen, isolated on methoxylated aromatics from a mud volcano.</title>
        <authorList>
            <person name="Khomyakova M.A."/>
            <person name="Merkel A.Y."/>
            <person name="Bonch-Osmolovskaya E.A."/>
            <person name="Slobodkin A.I."/>
        </authorList>
    </citation>
    <scope>NUCLEOTIDE SEQUENCE [LARGE SCALE GENOMIC DNA]</scope>
    <source>
        <strain evidence="11 12">M08DMB</strain>
    </source>
</reference>
<dbReference type="InterPro" id="IPR003661">
    <property type="entry name" value="HisK_dim/P_dom"/>
</dbReference>
<protein>
    <recommendedName>
        <fullName evidence="3">histidine kinase</fullName>
        <ecNumber evidence="3">2.7.13.3</ecNumber>
    </recommendedName>
</protein>
<evidence type="ECO:0000256" key="6">
    <source>
        <dbReference type="ARBA" id="ARBA00022777"/>
    </source>
</evidence>
<feature type="domain" description="Histidine kinase" evidence="9">
    <location>
        <begin position="241"/>
        <end position="456"/>
    </location>
</feature>
<dbReference type="InterPro" id="IPR004358">
    <property type="entry name" value="Sig_transdc_His_kin-like_C"/>
</dbReference>
<evidence type="ECO:0000313" key="11">
    <source>
        <dbReference type="EMBL" id="MPW24580.1"/>
    </source>
</evidence>
<keyword evidence="7" id="KW-0902">Two-component regulatory system</keyword>
<dbReference type="Pfam" id="PF00512">
    <property type="entry name" value="HisKA"/>
    <property type="match status" value="1"/>
</dbReference>
<evidence type="ECO:0000259" key="10">
    <source>
        <dbReference type="PROSITE" id="PS50885"/>
    </source>
</evidence>
<dbReference type="PROSITE" id="PS50885">
    <property type="entry name" value="HAMP"/>
    <property type="match status" value="1"/>
</dbReference>
<dbReference type="GO" id="GO:0016036">
    <property type="term" value="P:cellular response to phosphate starvation"/>
    <property type="evidence" value="ECO:0007669"/>
    <property type="project" value="TreeGrafter"/>
</dbReference>
<dbReference type="PANTHER" id="PTHR45453">
    <property type="entry name" value="PHOSPHATE REGULON SENSOR PROTEIN PHOR"/>
    <property type="match status" value="1"/>
</dbReference>
<dbReference type="EC" id="2.7.13.3" evidence="3"/>
<keyword evidence="8" id="KW-0812">Transmembrane</keyword>
<comment type="subcellular location">
    <subcellularLocation>
        <location evidence="2">Membrane</location>
    </subcellularLocation>
</comment>
<dbReference type="InterPro" id="IPR050351">
    <property type="entry name" value="BphY/WalK/GraS-like"/>
</dbReference>
<dbReference type="InterPro" id="IPR036097">
    <property type="entry name" value="HisK_dim/P_sf"/>
</dbReference>
<evidence type="ECO:0000259" key="9">
    <source>
        <dbReference type="PROSITE" id="PS50109"/>
    </source>
</evidence>
<evidence type="ECO:0000256" key="8">
    <source>
        <dbReference type="SAM" id="Phobius"/>
    </source>
</evidence>
<name>A0A6A7K5B3_9FIRM</name>
<dbReference type="GO" id="GO:0000155">
    <property type="term" value="F:phosphorelay sensor kinase activity"/>
    <property type="evidence" value="ECO:0007669"/>
    <property type="project" value="InterPro"/>
</dbReference>
<evidence type="ECO:0000256" key="7">
    <source>
        <dbReference type="ARBA" id="ARBA00023012"/>
    </source>
</evidence>
<evidence type="ECO:0000256" key="1">
    <source>
        <dbReference type="ARBA" id="ARBA00000085"/>
    </source>
</evidence>
<dbReference type="Gene3D" id="1.10.287.130">
    <property type="match status" value="1"/>
</dbReference>
<gene>
    <name evidence="11" type="ORF">GC105_02080</name>
</gene>
<dbReference type="InterPro" id="IPR003594">
    <property type="entry name" value="HATPase_dom"/>
</dbReference>
<feature type="transmembrane region" description="Helical" evidence="8">
    <location>
        <begin position="12"/>
        <end position="31"/>
    </location>
</feature>
<evidence type="ECO:0000256" key="4">
    <source>
        <dbReference type="ARBA" id="ARBA00022553"/>
    </source>
</evidence>
<dbReference type="GO" id="GO:0004721">
    <property type="term" value="F:phosphoprotein phosphatase activity"/>
    <property type="evidence" value="ECO:0007669"/>
    <property type="project" value="TreeGrafter"/>
</dbReference>
<organism evidence="11 12">
    <name type="scientific">Alkalibaculum sporogenes</name>
    <dbReference type="NCBI Taxonomy" id="2655001"/>
    <lineage>
        <taxon>Bacteria</taxon>
        <taxon>Bacillati</taxon>
        <taxon>Bacillota</taxon>
        <taxon>Clostridia</taxon>
        <taxon>Eubacteriales</taxon>
        <taxon>Eubacteriaceae</taxon>
        <taxon>Alkalibaculum</taxon>
    </lineage>
</organism>
<dbReference type="Proteomes" id="UP000440004">
    <property type="component" value="Unassembled WGS sequence"/>
</dbReference>
<proteinExistence type="predicted"/>
<keyword evidence="8" id="KW-1133">Transmembrane helix</keyword>
<sequence length="456" mass="52815">MQSIRKRLSILFFICSIASLIIIAFFVNITINKTFDKYILDIQDTRHERIISYFEEEYRREGKWTENSGTGSIHEAYMGNYCLTLTDSNNNVIWGMDPNDIQSRQHLKAMVTRDEGIYQSKTFEILYEGSIVGYVDIGQYSSILLSQEDIDFKNSINISIIVSGLLTLIVVICMSLFFSKHFSAPIKEVSNMSVSLSNGNFDMKYTTVSNIQELENLRNSVNLLAERLKYQDTLRKRLVADITHEIRTPLNVLQNNLEAMLDEVFPVTTERLNYLNDEVIRFGKLLNNLNILKEFESESIKFNFETIYLDELLKDLKEDFFVASENKNIKLYYEIEPEIDYSIKGDKDKIRQVFINLISNAFKFTQVDGKVEIKLYPYNRSIIVEIKDDGIGIKNEDLPFVFERLYRGDKSRNQIDGSGLGLTIVKNILQFHNATIDVKSEENIGTIFTISFRKDN</sequence>
<feature type="transmembrane region" description="Helical" evidence="8">
    <location>
        <begin position="156"/>
        <end position="178"/>
    </location>
</feature>
<dbReference type="EMBL" id="WHNX01000003">
    <property type="protein sequence ID" value="MPW24580.1"/>
    <property type="molecule type" value="Genomic_DNA"/>
</dbReference>
<evidence type="ECO:0000256" key="2">
    <source>
        <dbReference type="ARBA" id="ARBA00004370"/>
    </source>
</evidence>
<evidence type="ECO:0000313" key="12">
    <source>
        <dbReference type="Proteomes" id="UP000440004"/>
    </source>
</evidence>
<keyword evidence="5" id="KW-0808">Transferase</keyword>
<dbReference type="FunFam" id="3.30.565.10:FF:000006">
    <property type="entry name" value="Sensor histidine kinase WalK"/>
    <property type="match status" value="1"/>
</dbReference>
<dbReference type="PRINTS" id="PR00344">
    <property type="entry name" value="BCTRLSENSOR"/>
</dbReference>
<dbReference type="PANTHER" id="PTHR45453:SF1">
    <property type="entry name" value="PHOSPHATE REGULON SENSOR PROTEIN PHOR"/>
    <property type="match status" value="1"/>
</dbReference>
<dbReference type="CDD" id="cd00075">
    <property type="entry name" value="HATPase"/>
    <property type="match status" value="1"/>
</dbReference>
<dbReference type="Gene3D" id="3.30.565.10">
    <property type="entry name" value="Histidine kinase-like ATPase, C-terminal domain"/>
    <property type="match status" value="1"/>
</dbReference>
<dbReference type="InterPro" id="IPR036890">
    <property type="entry name" value="HATPase_C_sf"/>
</dbReference>
<dbReference type="PROSITE" id="PS50109">
    <property type="entry name" value="HIS_KIN"/>
    <property type="match status" value="1"/>
</dbReference>
<keyword evidence="4" id="KW-0597">Phosphoprotein</keyword>
<dbReference type="AlphaFoldDB" id="A0A6A7K5B3"/>
<dbReference type="CDD" id="cd00082">
    <property type="entry name" value="HisKA"/>
    <property type="match status" value="1"/>
</dbReference>
<dbReference type="Gene3D" id="6.10.340.10">
    <property type="match status" value="1"/>
</dbReference>
<dbReference type="Pfam" id="PF02518">
    <property type="entry name" value="HATPase_c"/>
    <property type="match status" value="1"/>
</dbReference>